<evidence type="ECO:0000313" key="2">
    <source>
        <dbReference type="EMBL" id="AVH60246.1"/>
    </source>
</evidence>
<feature type="compositionally biased region" description="Polar residues" evidence="1">
    <location>
        <begin position="1"/>
        <end position="17"/>
    </location>
</feature>
<proteinExistence type="predicted"/>
<accession>A0ABN5IBA9</accession>
<sequence length="474" mass="51784">MAAYEASQTPQSPSRSGQPQTPPAPLTPAWLKAHFDPLPFPARMSALARYARTLTPHAYASLHGALDAGDPDERHRALFLAVARRDLGRVTEALTDPLLGRRARSAALRLPIPEHALEPLALSDIRATRHDTYRLLRRSRRRTLAAQLLPQVYERHGAQEAARLLGACPAETAEAWLPRLDVPFGALNSLARTAPRAVAEHLAARREERARQDAYRFTRRYRAVASVAAQRDAHAALVLLERAPDLLTPPGVLAALRLPAESLAVLRTARPHLDGWPEEHPIPAGPLPSSQRRALAELPVEDLVALAERCPSSASRDRTPGRREVSPDGLLRLLPPAERRSIVESRTVGRGRTRGAALTMLAALDPADRVNLLAPWLERHGRPSWSTARLAAALPLAQGEPLLHGTRPWPAYAGVTTQRTGGNGCSRCARRRRNGFSPWSTRPRMSAVPLCGPLCSPRHGHCAATKLPLPDCSR</sequence>
<protein>
    <submittedName>
        <fullName evidence="2">Uncharacterized protein</fullName>
    </submittedName>
</protein>
<dbReference type="Proteomes" id="UP000238413">
    <property type="component" value="Chromosome"/>
</dbReference>
<feature type="region of interest" description="Disordered" evidence="1">
    <location>
        <begin position="1"/>
        <end position="28"/>
    </location>
</feature>
<dbReference type="RefSeq" id="WP_099503439.1">
    <property type="nucleotide sequence ID" value="NZ_CP026652.1"/>
</dbReference>
<evidence type="ECO:0000313" key="3">
    <source>
        <dbReference type="Proteomes" id="UP000238413"/>
    </source>
</evidence>
<name>A0ABN5IBA9_9ACTN</name>
<feature type="compositionally biased region" description="Basic and acidic residues" evidence="1">
    <location>
        <begin position="315"/>
        <end position="326"/>
    </location>
</feature>
<reference evidence="2 3" key="1">
    <citation type="submission" date="2018-02" db="EMBL/GenBank/DDBJ databases">
        <title>Complete genome sequence of Streptomyces dengpaensis, the producer of angucyclines.</title>
        <authorList>
            <person name="Yumei L."/>
        </authorList>
    </citation>
    <scope>NUCLEOTIDE SEQUENCE [LARGE SCALE GENOMIC DNA]</scope>
    <source>
        <strain evidence="2 3">XZHG99</strain>
    </source>
</reference>
<gene>
    <name evidence="2" type="ORF">C4B68_35655</name>
</gene>
<feature type="region of interest" description="Disordered" evidence="1">
    <location>
        <begin position="309"/>
        <end position="328"/>
    </location>
</feature>
<evidence type="ECO:0000256" key="1">
    <source>
        <dbReference type="SAM" id="MobiDB-lite"/>
    </source>
</evidence>
<keyword evidence="3" id="KW-1185">Reference proteome</keyword>
<organism evidence="2 3">
    <name type="scientific">Streptomyces dengpaensis</name>
    <dbReference type="NCBI Taxonomy" id="2049881"/>
    <lineage>
        <taxon>Bacteria</taxon>
        <taxon>Bacillati</taxon>
        <taxon>Actinomycetota</taxon>
        <taxon>Actinomycetes</taxon>
        <taxon>Kitasatosporales</taxon>
        <taxon>Streptomycetaceae</taxon>
        <taxon>Streptomyces</taxon>
    </lineage>
</organism>
<dbReference type="EMBL" id="CP026652">
    <property type="protein sequence ID" value="AVH60246.1"/>
    <property type="molecule type" value="Genomic_DNA"/>
</dbReference>